<accession>A0A1Y1WXD2</accession>
<comment type="caution">
    <text evidence="1">The sequence shown here is derived from an EMBL/GenBank/DDBJ whole genome shotgun (WGS) entry which is preliminary data.</text>
</comment>
<name>A0A1Y1WXD2_9FUNG</name>
<evidence type="ECO:0000313" key="1">
    <source>
        <dbReference type="EMBL" id="ORX77784.1"/>
    </source>
</evidence>
<reference evidence="1 2" key="1">
    <citation type="submission" date="2016-07" db="EMBL/GenBank/DDBJ databases">
        <title>Pervasive Adenine N6-methylation of Active Genes in Fungi.</title>
        <authorList>
            <consortium name="DOE Joint Genome Institute"/>
            <person name="Mondo S.J."/>
            <person name="Dannebaum R.O."/>
            <person name="Kuo R.C."/>
            <person name="Labutti K."/>
            <person name="Haridas S."/>
            <person name="Kuo A."/>
            <person name="Salamov A."/>
            <person name="Ahrendt S.R."/>
            <person name="Lipzen A."/>
            <person name="Sullivan W."/>
            <person name="Andreopoulos W.B."/>
            <person name="Clum A."/>
            <person name="Lindquist E."/>
            <person name="Daum C."/>
            <person name="Ramamoorthy G.K."/>
            <person name="Gryganskyi A."/>
            <person name="Culley D."/>
            <person name="Magnuson J.K."/>
            <person name="James T.Y."/>
            <person name="O'Malley M.A."/>
            <person name="Stajich J.E."/>
            <person name="Spatafora J.W."/>
            <person name="Visel A."/>
            <person name="Grigoriev I.V."/>
        </authorList>
    </citation>
    <scope>NUCLEOTIDE SEQUENCE [LARGE SCALE GENOMIC DNA]</scope>
    <source>
        <strain evidence="1 2">CBS 931.73</strain>
    </source>
</reference>
<organism evidence="1 2">
    <name type="scientific">Basidiobolus meristosporus CBS 931.73</name>
    <dbReference type="NCBI Taxonomy" id="1314790"/>
    <lineage>
        <taxon>Eukaryota</taxon>
        <taxon>Fungi</taxon>
        <taxon>Fungi incertae sedis</taxon>
        <taxon>Zoopagomycota</taxon>
        <taxon>Entomophthoromycotina</taxon>
        <taxon>Basidiobolomycetes</taxon>
        <taxon>Basidiobolales</taxon>
        <taxon>Basidiobolaceae</taxon>
        <taxon>Basidiobolus</taxon>
    </lineage>
</organism>
<dbReference type="EMBL" id="MCFE01000858">
    <property type="protein sequence ID" value="ORX77784.1"/>
    <property type="molecule type" value="Genomic_DNA"/>
</dbReference>
<evidence type="ECO:0000313" key="2">
    <source>
        <dbReference type="Proteomes" id="UP000193498"/>
    </source>
</evidence>
<protein>
    <submittedName>
        <fullName evidence="1">Uncharacterized protein</fullName>
    </submittedName>
</protein>
<proteinExistence type="predicted"/>
<dbReference type="AlphaFoldDB" id="A0A1Y1WXD2"/>
<sequence length="187" mass="21292">MSNYSVTAPVSTAVEQYYLPQGQIHLNLHQQLQLQLQLQQEQFQHIQQHQIQEVQTHLLQGHSRTSEITQVYADKPDLLQLVLDAKVAEDNRAYEVERRIAEKLTLESKLLDLEILREQRRIGAGYATTIDNGQEPIYQESTAKKRGRSLSHAEVMEALRNKIRAKKLGGEAVVMVSDNAPEKSAKI</sequence>
<dbReference type="InParanoid" id="A0A1Y1WXD2"/>
<gene>
    <name evidence="1" type="ORF">K493DRAFT_363188</name>
</gene>
<dbReference type="Proteomes" id="UP000193498">
    <property type="component" value="Unassembled WGS sequence"/>
</dbReference>
<keyword evidence="2" id="KW-1185">Reference proteome</keyword>